<comment type="caution">
    <text evidence="1">The sequence shown here is derived from an EMBL/GenBank/DDBJ whole genome shotgun (WGS) entry which is preliminary data.</text>
</comment>
<dbReference type="EMBL" id="WTPW01000424">
    <property type="protein sequence ID" value="KAF0512519.1"/>
    <property type="molecule type" value="Genomic_DNA"/>
</dbReference>
<evidence type="ECO:0000313" key="1">
    <source>
        <dbReference type="EMBL" id="KAF0512519.1"/>
    </source>
</evidence>
<gene>
    <name evidence="1" type="ORF">F8M41_017989</name>
</gene>
<keyword evidence="2" id="KW-1185">Reference proteome</keyword>
<accession>A0A8H4AM87</accession>
<organism evidence="1 2">
    <name type="scientific">Gigaspora margarita</name>
    <dbReference type="NCBI Taxonomy" id="4874"/>
    <lineage>
        <taxon>Eukaryota</taxon>
        <taxon>Fungi</taxon>
        <taxon>Fungi incertae sedis</taxon>
        <taxon>Mucoromycota</taxon>
        <taxon>Glomeromycotina</taxon>
        <taxon>Glomeromycetes</taxon>
        <taxon>Diversisporales</taxon>
        <taxon>Gigasporaceae</taxon>
        <taxon>Gigaspora</taxon>
    </lineage>
</organism>
<dbReference type="Proteomes" id="UP000439903">
    <property type="component" value="Unassembled WGS sequence"/>
</dbReference>
<proteinExistence type="predicted"/>
<name>A0A8H4AM87_GIGMA</name>
<protein>
    <submittedName>
        <fullName evidence="1">Piggybac transposable element-derived protein 4-like</fullName>
    </submittedName>
</protein>
<evidence type="ECO:0000313" key="2">
    <source>
        <dbReference type="Proteomes" id="UP000439903"/>
    </source>
</evidence>
<dbReference type="OrthoDB" id="2311399at2759"/>
<sequence length="223" mass="25703">MSLESLDSTFNEEPDPQYSITFEHDTHGELIIDHELVETIDDILNEERLDYAEELNANIGIDVVRSRGRGRGRVTNSDISGKEFSVNLAWELIKDTLVIEKSTSYDEASPQTLPETSSKGKRTVYVTKKFELPLTRLLDDEHFVEWKQKREACVYCRYLSQRGKKAVNYDNPHKATYSAPSVKYLSSVLSKDHTALKIFTRKKINGIILLFLSHSLHLIRFFF</sequence>
<reference evidence="1 2" key="1">
    <citation type="journal article" date="2019" name="Environ. Microbiol.">
        <title>At the nexus of three kingdoms: the genome of the mycorrhizal fungus Gigaspora margarita provides insights into plant, endobacterial and fungal interactions.</title>
        <authorList>
            <person name="Venice F."/>
            <person name="Ghignone S."/>
            <person name="Salvioli di Fossalunga A."/>
            <person name="Amselem J."/>
            <person name="Novero M."/>
            <person name="Xianan X."/>
            <person name="Sedzielewska Toro K."/>
            <person name="Morin E."/>
            <person name="Lipzen A."/>
            <person name="Grigoriev I.V."/>
            <person name="Henrissat B."/>
            <person name="Martin F.M."/>
            <person name="Bonfante P."/>
        </authorList>
    </citation>
    <scope>NUCLEOTIDE SEQUENCE [LARGE SCALE GENOMIC DNA]</scope>
    <source>
        <strain evidence="1 2">BEG34</strain>
    </source>
</reference>
<dbReference type="AlphaFoldDB" id="A0A8H4AM87"/>